<keyword evidence="2" id="KW-1185">Reference proteome</keyword>
<sequence length="88" mass="10151">MVFIFPHRNRLLSMPMLIGQVTPMIASLSQVTLFIWAQRPSPGVIINNLLYFDPPLRLNIVRLLPTCLKRLESLTCSKIFMCHSMRLP</sequence>
<name>A0AAF0R2P6_SOLVR</name>
<evidence type="ECO:0000313" key="1">
    <source>
        <dbReference type="EMBL" id="WMV33275.1"/>
    </source>
</evidence>
<evidence type="ECO:0000313" key="2">
    <source>
        <dbReference type="Proteomes" id="UP001234989"/>
    </source>
</evidence>
<dbReference type="AlphaFoldDB" id="A0AAF0R2P6"/>
<reference evidence="1" key="1">
    <citation type="submission" date="2023-08" db="EMBL/GenBank/DDBJ databases">
        <title>A de novo genome assembly of Solanum verrucosum Schlechtendal, a Mexican diploid species geographically isolated from the other diploid A-genome species in potato relatives.</title>
        <authorList>
            <person name="Hosaka K."/>
        </authorList>
    </citation>
    <scope>NUCLEOTIDE SEQUENCE</scope>
    <source>
        <tissue evidence="1">Young leaves</tissue>
    </source>
</reference>
<dbReference type="Proteomes" id="UP001234989">
    <property type="component" value="Chromosome 6"/>
</dbReference>
<proteinExistence type="predicted"/>
<dbReference type="EMBL" id="CP133617">
    <property type="protein sequence ID" value="WMV33275.1"/>
    <property type="molecule type" value="Genomic_DNA"/>
</dbReference>
<accession>A0AAF0R2P6</accession>
<gene>
    <name evidence="1" type="ORF">MTR67_026660</name>
</gene>
<protein>
    <submittedName>
        <fullName evidence="1">Uncharacterized protein</fullName>
    </submittedName>
</protein>
<organism evidence="1 2">
    <name type="scientific">Solanum verrucosum</name>
    <dbReference type="NCBI Taxonomy" id="315347"/>
    <lineage>
        <taxon>Eukaryota</taxon>
        <taxon>Viridiplantae</taxon>
        <taxon>Streptophyta</taxon>
        <taxon>Embryophyta</taxon>
        <taxon>Tracheophyta</taxon>
        <taxon>Spermatophyta</taxon>
        <taxon>Magnoliopsida</taxon>
        <taxon>eudicotyledons</taxon>
        <taxon>Gunneridae</taxon>
        <taxon>Pentapetalae</taxon>
        <taxon>asterids</taxon>
        <taxon>lamiids</taxon>
        <taxon>Solanales</taxon>
        <taxon>Solanaceae</taxon>
        <taxon>Solanoideae</taxon>
        <taxon>Solaneae</taxon>
        <taxon>Solanum</taxon>
    </lineage>
</organism>